<dbReference type="SUPFAM" id="SSF53098">
    <property type="entry name" value="Ribonuclease H-like"/>
    <property type="match status" value="1"/>
</dbReference>
<evidence type="ECO:0000313" key="3">
    <source>
        <dbReference type="Proteomes" id="UP000828251"/>
    </source>
</evidence>
<dbReference type="InterPro" id="IPR036397">
    <property type="entry name" value="RNaseH_sf"/>
</dbReference>
<dbReference type="InterPro" id="IPR000477">
    <property type="entry name" value="RT_dom"/>
</dbReference>
<dbReference type="GO" id="GO:0004523">
    <property type="term" value="F:RNA-DNA hybrid ribonuclease activity"/>
    <property type="evidence" value="ECO:0007669"/>
    <property type="project" value="InterPro"/>
</dbReference>
<evidence type="ECO:0000259" key="1">
    <source>
        <dbReference type="PROSITE" id="PS50878"/>
    </source>
</evidence>
<keyword evidence="3" id="KW-1185">Reference proteome</keyword>
<gene>
    <name evidence="2" type="ORF">J1N35_017194</name>
</gene>
<name>A0A9D3VMM2_9ROSI</name>
<dbReference type="GO" id="GO:0003676">
    <property type="term" value="F:nucleic acid binding"/>
    <property type="evidence" value="ECO:0007669"/>
    <property type="project" value="InterPro"/>
</dbReference>
<organism evidence="2 3">
    <name type="scientific">Gossypium stocksii</name>
    <dbReference type="NCBI Taxonomy" id="47602"/>
    <lineage>
        <taxon>Eukaryota</taxon>
        <taxon>Viridiplantae</taxon>
        <taxon>Streptophyta</taxon>
        <taxon>Embryophyta</taxon>
        <taxon>Tracheophyta</taxon>
        <taxon>Spermatophyta</taxon>
        <taxon>Magnoliopsida</taxon>
        <taxon>eudicotyledons</taxon>
        <taxon>Gunneridae</taxon>
        <taxon>Pentapetalae</taxon>
        <taxon>rosids</taxon>
        <taxon>malvids</taxon>
        <taxon>Malvales</taxon>
        <taxon>Malvaceae</taxon>
        <taxon>Malvoideae</taxon>
        <taxon>Gossypium</taxon>
    </lineage>
</organism>
<dbReference type="Pfam" id="PF00078">
    <property type="entry name" value="RVT_1"/>
    <property type="match status" value="1"/>
</dbReference>
<dbReference type="SUPFAM" id="SSF56672">
    <property type="entry name" value="DNA/RNA polymerases"/>
    <property type="match status" value="1"/>
</dbReference>
<dbReference type="AlphaFoldDB" id="A0A9D3VMM2"/>
<dbReference type="PANTHER" id="PTHR33116">
    <property type="entry name" value="REVERSE TRANSCRIPTASE ZINC-BINDING DOMAIN-CONTAINING PROTEIN-RELATED-RELATED"/>
    <property type="match status" value="1"/>
</dbReference>
<dbReference type="PROSITE" id="PS50878">
    <property type="entry name" value="RT_POL"/>
    <property type="match status" value="1"/>
</dbReference>
<comment type="caution">
    <text evidence="2">The sequence shown here is derived from an EMBL/GenBank/DDBJ whole genome shotgun (WGS) entry which is preliminary data.</text>
</comment>
<dbReference type="InterPro" id="IPR026960">
    <property type="entry name" value="RVT-Znf"/>
</dbReference>
<dbReference type="InterPro" id="IPR012337">
    <property type="entry name" value="RNaseH-like_sf"/>
</dbReference>
<dbReference type="Proteomes" id="UP000828251">
    <property type="component" value="Unassembled WGS sequence"/>
</dbReference>
<dbReference type="PANTHER" id="PTHR33116:SF86">
    <property type="entry name" value="REVERSE TRANSCRIPTASE DOMAIN-CONTAINING PROTEIN"/>
    <property type="match status" value="1"/>
</dbReference>
<sequence length="414" mass="46945">MPALEGKWKIEQLSNYVVLWNGVLTQKFRPARGVRQGCALSLYLFILCMEWLGHSICNAIGAGNWTPIKLSRNGPPLSHLFFADDFILFGHAAENQARVIKNILDEFCNYSGHRINSRKTNIFFSNGVDDNLRERISNFFGFQKVTNLGNYLGVPLLHDKVTSSTLSFVVERVRNKLSSWDARQLSLAGRVTLSQSVLLSIPSYFMQTMMIPKGSSQWQLKDSLGQLGFGVPTEVSWKSWTQIVSPLIRDNLIWSVGDDRLWDILWKFHGPHRIRFFIWLALKQRLLTNTKKLRRGFGSSSPCGLCGHDYEDVLHILRDCNTARGFAADGGCVRDHNGKWVIGFAKYLGNCTVLEAKLWGILDGLNLIMDRRFEKVLILIDSTDAINAILEDSLGSSNSSLIRKIHLILRKMEQ</sequence>
<proteinExistence type="predicted"/>
<dbReference type="EMBL" id="JAIQCV010000006">
    <property type="protein sequence ID" value="KAH1089937.1"/>
    <property type="molecule type" value="Genomic_DNA"/>
</dbReference>
<dbReference type="CDD" id="cd06222">
    <property type="entry name" value="RNase_H_like"/>
    <property type="match status" value="1"/>
</dbReference>
<dbReference type="InterPro" id="IPR044730">
    <property type="entry name" value="RNase_H-like_dom_plant"/>
</dbReference>
<protein>
    <recommendedName>
        <fullName evidence="1">Reverse transcriptase domain-containing protein</fullName>
    </recommendedName>
</protein>
<dbReference type="InterPro" id="IPR043502">
    <property type="entry name" value="DNA/RNA_pol_sf"/>
</dbReference>
<dbReference type="OrthoDB" id="1001947at2759"/>
<evidence type="ECO:0000313" key="2">
    <source>
        <dbReference type="EMBL" id="KAH1089937.1"/>
    </source>
</evidence>
<dbReference type="Pfam" id="PF13966">
    <property type="entry name" value="zf-RVT"/>
    <property type="match status" value="1"/>
</dbReference>
<feature type="domain" description="Reverse transcriptase" evidence="1">
    <location>
        <begin position="1"/>
        <end position="144"/>
    </location>
</feature>
<dbReference type="Gene3D" id="3.30.420.10">
    <property type="entry name" value="Ribonuclease H-like superfamily/Ribonuclease H"/>
    <property type="match status" value="1"/>
</dbReference>
<reference evidence="2 3" key="1">
    <citation type="journal article" date="2021" name="Plant Biotechnol. J.">
        <title>Multi-omics assisted identification of the key and species-specific regulatory components of drought-tolerant mechanisms in Gossypium stocksii.</title>
        <authorList>
            <person name="Yu D."/>
            <person name="Ke L."/>
            <person name="Zhang D."/>
            <person name="Wu Y."/>
            <person name="Sun Y."/>
            <person name="Mei J."/>
            <person name="Sun J."/>
            <person name="Sun Y."/>
        </authorList>
    </citation>
    <scope>NUCLEOTIDE SEQUENCE [LARGE SCALE GENOMIC DNA]</scope>
    <source>
        <strain evidence="3">cv. E1</strain>
        <tissue evidence="2">Leaf</tissue>
    </source>
</reference>
<accession>A0A9D3VMM2</accession>